<sequence length="982" mass="111077">MAISQPLLHNLANVLPQGPAISVLSIGSGTGLLESLLIESLDDSYDICGVEVSPKVNKYLPEQDMFFVGGTWDLCPQAGKSHVWVFTYPREPKLIVQYLELHDHANLSKIIWLGPKMDWQDYEGVFASSRFSHLTVLEDCGAATYETVVVAEPRQARRAYMCSKHENAPDAGDATLIMPIIDHIMLAWLLCFVNNSRGCSLHFWTVLSRFAKDWFAVMTPMETDSMQRYPSALQHKELRDVWNHASFLVHIAYDLDWAVRQFELLERAAPNCLIKAILLLNIGIISCLVAEYRSAETAFQKVLPLHPFLAPLAHYLLGVVRFELADYEQAQISFKLCAYILKQTDHNRPYHHLGLDFTLSYRLVAENEEIAAYEWTLKQKGRYGFRLLNRMPALLVFSSTVLNDKVELCCDRTTRLQTPRSAVSSSVFSTPSDSVLSTAKTFDSPASGPALDLGTHTSPVIPWRPFKKPMVPRAAQAETSNLRSLAHFLKYTGPEASQATRATEVVNTPEIAFPAIGHASIPTRRTGSVRQALLQVSEQADMSSLLRKASTLTLKKTSSIRQMTKTVFNTPIDQLGAVNVDQSRGIERGRVIRFLVEPIQQFAGTNTRIKKPTEIAFFSYDSEHKLKPLDNESLKYYYPPFFNIPGHHDNRFPVDLSKGYDSFRQRDDSGDEHLDGLLDTLVETEKRNGKKIEVDLVTWRGMMTRILTAPYEMEDGFEMNATCFQGTIYIEENHAYKAAAREAQKARFSRSRGPPQDMAMYWGYKFETLSLLNKPWGETTREEIEGREDEVVDNYAQYCSICRTEIGGASMVIGGEVDGVLGYKPDDPQAPARWVELKTSKQPEHERDRWVLDKKLLKFWAQSFLLNVPKIIIGFRSRDGKLLNIEELSTQQIPSKIQQQGTYKWNGNICINFTGQFLDFLKQTIVGDGVWRIRREAKSTAIEVFKVEETGTGNILTQNFIDHRNKLLAGEIATALKDRGTA</sequence>
<comment type="catalytic activity">
    <reaction evidence="5">
        <text>a 5'-end (N(7)-methyl 5'-triphosphoguanosine)-ribonucleoside-ribonucleotide in mRNA + H2O = a (N(7)-methyl 5'-triphosphoguanosine)-nucleoside + a 5'-end phospho-ribonucleoside in mRNA + H(+)</text>
        <dbReference type="Rhea" id="RHEA:66928"/>
        <dbReference type="Rhea" id="RHEA-COMP:15692"/>
        <dbReference type="Rhea" id="RHEA-COMP:17313"/>
        <dbReference type="ChEBI" id="CHEBI:15377"/>
        <dbReference type="ChEBI" id="CHEBI:15378"/>
        <dbReference type="ChEBI" id="CHEBI:138282"/>
        <dbReference type="ChEBI" id="CHEBI:172876"/>
        <dbReference type="ChEBI" id="CHEBI:172877"/>
    </reaction>
    <physiologicalReaction direction="left-to-right" evidence="5">
        <dbReference type="Rhea" id="RHEA:66929"/>
    </physiologicalReaction>
</comment>
<evidence type="ECO:0000256" key="6">
    <source>
        <dbReference type="ARBA" id="ARBA00044692"/>
    </source>
</evidence>
<dbReference type="AlphaFoldDB" id="A0A9P8E3C3"/>
<comment type="similarity">
    <text evidence="2">Belongs to the DXO/Dom3Z family.</text>
</comment>
<dbReference type="SUPFAM" id="SSF48452">
    <property type="entry name" value="TPR-like"/>
    <property type="match status" value="1"/>
</dbReference>
<dbReference type="EMBL" id="JAHFXF010001008">
    <property type="protein sequence ID" value="KAG9679201.1"/>
    <property type="molecule type" value="Genomic_DNA"/>
</dbReference>
<accession>A0A9P8E3C3</accession>
<comment type="caution">
    <text evidence="10">The sequence shown here is derived from an EMBL/GenBank/DDBJ whole genome shotgun (WGS) entry which is preliminary data.</text>
</comment>
<feature type="domain" description="RAI1-like" evidence="9">
    <location>
        <begin position="610"/>
        <end position="960"/>
    </location>
</feature>
<dbReference type="Gene3D" id="1.25.40.10">
    <property type="entry name" value="Tetratricopeptide repeat domain"/>
    <property type="match status" value="1"/>
</dbReference>
<dbReference type="InterPro" id="IPR011990">
    <property type="entry name" value="TPR-like_helical_dom_sf"/>
</dbReference>
<reference evidence="10" key="1">
    <citation type="journal article" date="2021" name="J Fungi (Basel)">
        <title>Virulence traits and population genomics of the black yeast Aureobasidium melanogenum.</title>
        <authorList>
            <person name="Cernosa A."/>
            <person name="Sun X."/>
            <person name="Gostincar C."/>
            <person name="Fang C."/>
            <person name="Gunde-Cimerman N."/>
            <person name="Song Z."/>
        </authorList>
    </citation>
    <scope>NUCLEOTIDE SEQUENCE</scope>
    <source>
        <strain evidence="10">EXF-9911</strain>
    </source>
</reference>
<evidence type="ECO:0000313" key="11">
    <source>
        <dbReference type="Proteomes" id="UP000779574"/>
    </source>
</evidence>
<dbReference type="Pfam" id="PF08652">
    <property type="entry name" value="RAI1"/>
    <property type="match status" value="1"/>
</dbReference>
<dbReference type="InterPro" id="IPR039039">
    <property type="entry name" value="RAI1-like_fam"/>
</dbReference>
<evidence type="ECO:0000256" key="1">
    <source>
        <dbReference type="ARBA" id="ARBA00001968"/>
    </source>
</evidence>
<reference evidence="10" key="2">
    <citation type="submission" date="2021-08" db="EMBL/GenBank/DDBJ databases">
        <authorList>
            <person name="Gostincar C."/>
            <person name="Sun X."/>
            <person name="Song Z."/>
            <person name="Gunde-Cimerman N."/>
        </authorList>
    </citation>
    <scope>NUCLEOTIDE SEQUENCE</scope>
    <source>
        <strain evidence="10">EXF-9911</strain>
    </source>
</reference>
<dbReference type="PANTHER" id="PTHR12395:SF9">
    <property type="entry name" value="DECAPPING AND EXORIBONUCLEASE PROTEIN"/>
    <property type="match status" value="1"/>
</dbReference>
<dbReference type="PANTHER" id="PTHR12395">
    <property type="entry name" value="DOM-3 RELATED"/>
    <property type="match status" value="1"/>
</dbReference>
<evidence type="ECO:0000256" key="7">
    <source>
        <dbReference type="ARBA" id="ARBA00046211"/>
    </source>
</evidence>
<dbReference type="GO" id="GO:0110155">
    <property type="term" value="P:NAD-cap decapping"/>
    <property type="evidence" value="ECO:0007669"/>
    <property type="project" value="TreeGrafter"/>
</dbReference>
<comment type="cofactor">
    <cofactor evidence="1">
        <name>a divalent metal cation</name>
        <dbReference type="ChEBI" id="CHEBI:60240"/>
    </cofactor>
</comment>
<evidence type="ECO:0000256" key="5">
    <source>
        <dbReference type="ARBA" id="ARBA00044676"/>
    </source>
</evidence>
<gene>
    <name evidence="10" type="ORF">KCU76_g15415</name>
</gene>
<dbReference type="InterPro" id="IPR013961">
    <property type="entry name" value="RAI1"/>
</dbReference>
<evidence type="ECO:0000256" key="4">
    <source>
        <dbReference type="ARBA" id="ARBA00032984"/>
    </source>
</evidence>
<dbReference type="GO" id="GO:0005634">
    <property type="term" value="C:nucleus"/>
    <property type="evidence" value="ECO:0007669"/>
    <property type="project" value="TreeGrafter"/>
</dbReference>
<evidence type="ECO:0000313" key="10">
    <source>
        <dbReference type="EMBL" id="KAG9679201.1"/>
    </source>
</evidence>
<comment type="catalytic activity">
    <reaction evidence="8">
        <text>a 5'-end NAD(+)-phospho-ribonucleoside in mRNA + H2O = a 5'-end phospho-ribonucleoside in mRNA + NAD(+) + H(+)</text>
        <dbReference type="Rhea" id="RHEA:60880"/>
        <dbReference type="Rhea" id="RHEA-COMP:15692"/>
        <dbReference type="Rhea" id="RHEA-COMP:15698"/>
        <dbReference type="ChEBI" id="CHEBI:15377"/>
        <dbReference type="ChEBI" id="CHEBI:15378"/>
        <dbReference type="ChEBI" id="CHEBI:57540"/>
        <dbReference type="ChEBI" id="CHEBI:138282"/>
        <dbReference type="ChEBI" id="CHEBI:144029"/>
    </reaction>
    <physiologicalReaction direction="left-to-right" evidence="8">
        <dbReference type="Rhea" id="RHEA:60881"/>
    </physiologicalReaction>
</comment>
<evidence type="ECO:0000256" key="2">
    <source>
        <dbReference type="ARBA" id="ARBA00006562"/>
    </source>
</evidence>
<dbReference type="GO" id="GO:0005829">
    <property type="term" value="C:cytosol"/>
    <property type="evidence" value="ECO:0007669"/>
    <property type="project" value="TreeGrafter"/>
</dbReference>
<dbReference type="OrthoDB" id="5853397at2759"/>
<proteinExistence type="inferred from homology"/>
<feature type="non-terminal residue" evidence="10">
    <location>
        <position position="1"/>
    </location>
</feature>
<evidence type="ECO:0000256" key="3">
    <source>
        <dbReference type="ARBA" id="ARBA00021552"/>
    </source>
</evidence>
<dbReference type="GO" id="GO:0000956">
    <property type="term" value="P:nuclear-transcribed mRNA catabolic process"/>
    <property type="evidence" value="ECO:0007669"/>
    <property type="project" value="TreeGrafter"/>
</dbReference>
<comment type="catalytic activity">
    <reaction evidence="6">
        <text>a 5'-end triphospho-ribonucleoside in mRNA + H2O = a 5'-end phospho-ribonucleoside in mRNA + diphosphate + H(+)</text>
        <dbReference type="Rhea" id="RHEA:78683"/>
        <dbReference type="Rhea" id="RHEA-COMP:15692"/>
        <dbReference type="Rhea" id="RHEA-COMP:17164"/>
        <dbReference type="ChEBI" id="CHEBI:15377"/>
        <dbReference type="ChEBI" id="CHEBI:15378"/>
        <dbReference type="ChEBI" id="CHEBI:33019"/>
        <dbReference type="ChEBI" id="CHEBI:138282"/>
        <dbReference type="ChEBI" id="CHEBI:167618"/>
    </reaction>
    <physiologicalReaction direction="left-to-right" evidence="6">
        <dbReference type="Rhea" id="RHEA:78684"/>
    </physiologicalReaction>
</comment>
<organism evidence="10 11">
    <name type="scientific">Aureobasidium melanogenum</name>
    <name type="common">Aureobasidium pullulans var. melanogenum</name>
    <dbReference type="NCBI Taxonomy" id="46634"/>
    <lineage>
        <taxon>Eukaryota</taxon>
        <taxon>Fungi</taxon>
        <taxon>Dikarya</taxon>
        <taxon>Ascomycota</taxon>
        <taxon>Pezizomycotina</taxon>
        <taxon>Dothideomycetes</taxon>
        <taxon>Dothideomycetidae</taxon>
        <taxon>Dothideales</taxon>
        <taxon>Saccotheciaceae</taxon>
        <taxon>Aureobasidium</taxon>
    </lineage>
</organism>
<evidence type="ECO:0000256" key="8">
    <source>
        <dbReference type="ARBA" id="ARBA00048124"/>
    </source>
</evidence>
<evidence type="ECO:0000259" key="9">
    <source>
        <dbReference type="Pfam" id="PF08652"/>
    </source>
</evidence>
<dbReference type="Proteomes" id="UP000779574">
    <property type="component" value="Unassembled WGS sequence"/>
</dbReference>
<comment type="function">
    <text evidence="7">Decapping enzyme for NAD-capped RNAs: specifically hydrolyzes the nicotinamide adenine dinucleotide (NAD) cap from a subset of RNAs by removing the entire NAD moiety from the 5'-end of an NAD-capped RNA. The NAD-cap is present at the 5'-end of some RNAs and snoRNAs. In contrast to the canonical 5'-end N7 methylguanosine (m7G) cap, the NAD cap promotes mRNA decay. Also acts as a non-canonical decapping enzyme that removes the entire cap structure of m7G capped or incompletely capped RNAs. Has decapping activity toward incomplete 5'-end m7G cap mRNAs such as unmethylated 5'-end-capped RNA (cap0), while it has no activity toward 2'-O-ribose methylated m7G cap (cap1). Also possesses RNA 5'-pyrophosphohydrolase activity by hydrolyzing the 5'-end triphosphate to release pyrophosphates. Stimulates exoribonuclease activity of Rat1, allowing it to degrade RNAs with stable secondary structure more effectively.</text>
</comment>
<name>A0A9P8E3C3_AURME</name>
<protein>
    <recommendedName>
        <fullName evidence="3">Decapping nuclease RAI1</fullName>
    </recommendedName>
    <alternativeName>
        <fullName evidence="4">NAD-capped RNA hydrolase RAI1</fullName>
    </alternativeName>
</protein>
<dbReference type="GO" id="GO:0034353">
    <property type="term" value="F:mRNA 5'-diphosphatase activity"/>
    <property type="evidence" value="ECO:0007669"/>
    <property type="project" value="TreeGrafter"/>
</dbReference>